<evidence type="ECO:0000256" key="1">
    <source>
        <dbReference type="SAM" id="MobiDB-lite"/>
    </source>
</evidence>
<proteinExistence type="predicted"/>
<dbReference type="AlphaFoldDB" id="T1F1G5"/>
<name>T1F1G5_HELRO</name>
<gene>
    <name evidence="3" type="primary">20202665</name>
    <name evidence="2" type="ORF">HELRODRAFT_169142</name>
</gene>
<dbReference type="OrthoDB" id="8064698at2759"/>
<dbReference type="HOGENOM" id="CLU_763488_0_0_1"/>
<reference evidence="2 4" key="2">
    <citation type="journal article" date="2013" name="Nature">
        <title>Insights into bilaterian evolution from three spiralian genomes.</title>
        <authorList>
            <person name="Simakov O."/>
            <person name="Marletaz F."/>
            <person name="Cho S.J."/>
            <person name="Edsinger-Gonzales E."/>
            <person name="Havlak P."/>
            <person name="Hellsten U."/>
            <person name="Kuo D.H."/>
            <person name="Larsson T."/>
            <person name="Lv J."/>
            <person name="Arendt D."/>
            <person name="Savage R."/>
            <person name="Osoegawa K."/>
            <person name="de Jong P."/>
            <person name="Grimwood J."/>
            <person name="Chapman J.A."/>
            <person name="Shapiro H."/>
            <person name="Aerts A."/>
            <person name="Otillar R.P."/>
            <person name="Terry A.Y."/>
            <person name="Boore J.L."/>
            <person name="Grigoriev I.V."/>
            <person name="Lindberg D.R."/>
            <person name="Seaver E.C."/>
            <person name="Weisblat D.A."/>
            <person name="Putnam N.H."/>
            <person name="Rokhsar D.S."/>
        </authorList>
    </citation>
    <scope>NUCLEOTIDE SEQUENCE</scope>
</reference>
<dbReference type="RefSeq" id="XP_009013262.1">
    <property type="nucleotide sequence ID" value="XM_009015014.1"/>
</dbReference>
<dbReference type="CTD" id="20202665"/>
<keyword evidence="4" id="KW-1185">Reference proteome</keyword>
<accession>T1F1G5</accession>
<dbReference type="Proteomes" id="UP000015101">
    <property type="component" value="Unassembled WGS sequence"/>
</dbReference>
<sequence>MVKVITLSNNNLDKLLDESDANLSKIIEQSNDNLRKSLAHSEKIMSQLFETTFLRIESLSNSFERAVKSMSNALTDSMTQLHATLSTLGNSVSARQQQVTKLNETPMFETMTRALWNVEQERKDDEQRSNNIIISELELEQGGNDKDMVSSICENHLPIKPQIVRTRLIGKSKLCVTLSNLSATEDLIASSKILRSSPATKNIYCNPDLSKRQAEKAFLKRQKRRPNKANNKQPADDHGGFDVSAKQYAFDSVGCIKELCKGGVVCLMGDINLPHINWASSRARLITRCFISKDKGLLIKAFYTYVRPLVEYASSVWNPHYKYQITKLKVYREDLRNLFRLYIISHTCLDCMRLEWIFWSVVG</sequence>
<dbReference type="InParanoid" id="T1F1G5"/>
<protein>
    <recommendedName>
        <fullName evidence="5">Endonuclease/exonuclease/phosphatase domain-containing protein</fullName>
    </recommendedName>
</protein>
<dbReference type="EMBL" id="KB096080">
    <property type="protein sequence ID" value="ESO08332.1"/>
    <property type="molecule type" value="Genomic_DNA"/>
</dbReference>
<dbReference type="eggNOG" id="ENOG502TGVU">
    <property type="taxonomic scope" value="Eukaryota"/>
</dbReference>
<evidence type="ECO:0008006" key="5">
    <source>
        <dbReference type="Google" id="ProtNLM"/>
    </source>
</evidence>
<reference evidence="3" key="3">
    <citation type="submission" date="2015-06" db="UniProtKB">
        <authorList>
            <consortium name="EnsemblMetazoa"/>
        </authorList>
    </citation>
    <scope>IDENTIFICATION</scope>
</reference>
<feature type="region of interest" description="Disordered" evidence="1">
    <location>
        <begin position="218"/>
        <end position="239"/>
    </location>
</feature>
<dbReference type="GeneID" id="20202665"/>
<reference evidence="4" key="1">
    <citation type="submission" date="2012-12" db="EMBL/GenBank/DDBJ databases">
        <authorList>
            <person name="Hellsten U."/>
            <person name="Grimwood J."/>
            <person name="Chapman J.A."/>
            <person name="Shapiro H."/>
            <person name="Aerts A."/>
            <person name="Otillar R.P."/>
            <person name="Terry A.Y."/>
            <person name="Boore J.L."/>
            <person name="Simakov O."/>
            <person name="Marletaz F."/>
            <person name="Cho S.-J."/>
            <person name="Edsinger-Gonzales E."/>
            <person name="Havlak P."/>
            <person name="Kuo D.-H."/>
            <person name="Larsson T."/>
            <person name="Lv J."/>
            <person name="Arendt D."/>
            <person name="Savage R."/>
            <person name="Osoegawa K."/>
            <person name="de Jong P."/>
            <person name="Lindberg D.R."/>
            <person name="Seaver E.C."/>
            <person name="Weisblat D.A."/>
            <person name="Putnam N.H."/>
            <person name="Grigoriev I.V."/>
            <person name="Rokhsar D.S."/>
        </authorList>
    </citation>
    <scope>NUCLEOTIDE SEQUENCE</scope>
</reference>
<dbReference type="KEGG" id="hro:HELRODRAFT_169142"/>
<dbReference type="EMBL" id="AMQM01003193">
    <property type="status" value="NOT_ANNOTATED_CDS"/>
    <property type="molecule type" value="Genomic_DNA"/>
</dbReference>
<organism evidence="3 4">
    <name type="scientific">Helobdella robusta</name>
    <name type="common">Californian leech</name>
    <dbReference type="NCBI Taxonomy" id="6412"/>
    <lineage>
        <taxon>Eukaryota</taxon>
        <taxon>Metazoa</taxon>
        <taxon>Spiralia</taxon>
        <taxon>Lophotrochozoa</taxon>
        <taxon>Annelida</taxon>
        <taxon>Clitellata</taxon>
        <taxon>Hirudinea</taxon>
        <taxon>Rhynchobdellida</taxon>
        <taxon>Glossiphoniidae</taxon>
        <taxon>Helobdella</taxon>
    </lineage>
</organism>
<evidence type="ECO:0000313" key="4">
    <source>
        <dbReference type="Proteomes" id="UP000015101"/>
    </source>
</evidence>
<evidence type="ECO:0000313" key="2">
    <source>
        <dbReference type="EMBL" id="ESO08332.1"/>
    </source>
</evidence>
<evidence type="ECO:0000313" key="3">
    <source>
        <dbReference type="EnsemblMetazoa" id="HelroP169142"/>
    </source>
</evidence>
<dbReference type="EnsemblMetazoa" id="HelroT169142">
    <property type="protein sequence ID" value="HelroP169142"/>
    <property type="gene ID" value="HelroG169142"/>
</dbReference>